<dbReference type="RefSeq" id="WP_336385836.1">
    <property type="nucleotide sequence ID" value="NZ_AP022600.1"/>
</dbReference>
<protein>
    <recommendedName>
        <fullName evidence="1">protein-tyrosine-phosphatase</fullName>
        <ecNumber evidence="1">3.1.3.48</ecNumber>
    </recommendedName>
</protein>
<keyword evidence="3" id="KW-0378">Hydrolase</keyword>
<name>A0A378TE32_9MYCO</name>
<keyword evidence="4" id="KW-1185">Reference proteome</keyword>
<dbReference type="InterPro" id="IPR036196">
    <property type="entry name" value="Ptyr_pPase_sf"/>
</dbReference>
<sequence>MCTGNICRSPTGERLAAAYAAELGIPDFVASSAGTRAVIGHPIHEKAAVVLEELGGDPSDFTARQLSEKLASKADLVLAMTRGHRDKVLGIAPRLLKRTFTLAEAAAIAAHPDAATIADLPLLRPRTPTQQLADVQDPIGLDAAVFESVGAQIATLLPPVMKLCARSSSD</sequence>
<feature type="domain" description="Phosphotyrosine protein phosphatase I" evidence="2">
    <location>
        <begin position="1"/>
        <end position="163"/>
    </location>
</feature>
<dbReference type="EC" id="3.1.3.48" evidence="1"/>
<dbReference type="PANTHER" id="PTHR11717">
    <property type="entry name" value="LOW MOLECULAR WEIGHT PROTEIN TYROSINE PHOSPHATASE"/>
    <property type="match status" value="1"/>
</dbReference>
<evidence type="ECO:0000313" key="4">
    <source>
        <dbReference type="Proteomes" id="UP000254978"/>
    </source>
</evidence>
<gene>
    <name evidence="3" type="primary">ptp</name>
    <name evidence="3" type="ORF">NCTC10821_01641</name>
</gene>
<proteinExistence type="predicted"/>
<dbReference type="AlphaFoldDB" id="A0A378TE32"/>
<evidence type="ECO:0000256" key="1">
    <source>
        <dbReference type="ARBA" id="ARBA00013064"/>
    </source>
</evidence>
<evidence type="ECO:0000259" key="2">
    <source>
        <dbReference type="SMART" id="SM00226"/>
    </source>
</evidence>
<dbReference type="SUPFAM" id="SSF52788">
    <property type="entry name" value="Phosphotyrosine protein phosphatases I"/>
    <property type="match status" value="1"/>
</dbReference>
<dbReference type="Gene3D" id="3.40.50.2300">
    <property type="match status" value="1"/>
</dbReference>
<dbReference type="EMBL" id="UGQT01000001">
    <property type="protein sequence ID" value="STZ58135.1"/>
    <property type="molecule type" value="Genomic_DNA"/>
</dbReference>
<dbReference type="SMART" id="SM00226">
    <property type="entry name" value="LMWPc"/>
    <property type="match status" value="1"/>
</dbReference>
<dbReference type="Proteomes" id="UP000254978">
    <property type="component" value="Unassembled WGS sequence"/>
</dbReference>
<evidence type="ECO:0000313" key="3">
    <source>
        <dbReference type="EMBL" id="STZ58135.1"/>
    </source>
</evidence>
<dbReference type="GO" id="GO:0004725">
    <property type="term" value="F:protein tyrosine phosphatase activity"/>
    <property type="evidence" value="ECO:0007669"/>
    <property type="project" value="UniProtKB-EC"/>
</dbReference>
<organism evidence="3 4">
    <name type="scientific">Mycolicibacterium tokaiense</name>
    <dbReference type="NCBI Taxonomy" id="39695"/>
    <lineage>
        <taxon>Bacteria</taxon>
        <taxon>Bacillati</taxon>
        <taxon>Actinomycetota</taxon>
        <taxon>Actinomycetes</taxon>
        <taxon>Mycobacteriales</taxon>
        <taxon>Mycobacteriaceae</taxon>
        <taxon>Mycolicibacterium</taxon>
    </lineage>
</organism>
<dbReference type="InterPro" id="IPR023485">
    <property type="entry name" value="Ptyr_pPase"/>
</dbReference>
<dbReference type="InterPro" id="IPR050438">
    <property type="entry name" value="LMW_PTPase"/>
</dbReference>
<accession>A0A378TE32</accession>
<reference evidence="3 4" key="1">
    <citation type="submission" date="2018-06" db="EMBL/GenBank/DDBJ databases">
        <authorList>
            <consortium name="Pathogen Informatics"/>
            <person name="Doyle S."/>
        </authorList>
    </citation>
    <scope>NUCLEOTIDE SEQUENCE [LARGE SCALE GENOMIC DNA]</scope>
    <source>
        <strain evidence="3 4">NCTC10821</strain>
    </source>
</reference>
<dbReference type="PANTHER" id="PTHR11717:SF7">
    <property type="entry name" value="LOW MOLECULAR WEIGHT PHOSPHOTYROSINE PROTEIN PHOSPHATASE"/>
    <property type="match status" value="1"/>
</dbReference>
<dbReference type="Pfam" id="PF01451">
    <property type="entry name" value="LMWPc"/>
    <property type="match status" value="1"/>
</dbReference>